<dbReference type="GO" id="GO:0008270">
    <property type="term" value="F:zinc ion binding"/>
    <property type="evidence" value="ECO:0007669"/>
    <property type="project" value="InterPro"/>
</dbReference>
<sequence>MAASTEKAASFADHHDDKFRDTDVAVRLAHDVDDTKYSPWSAKMARLYLVLAIAYLCGCLNGYDGSLMGGLNGMKSYQQYFNMKTAGSSTGLVFAMYNIGSVAAVFFTGPVNDWFGRRWGMFTGAVIIIIGTCVQAPSTTPGQFLAGRFVLGFGVSFCCVSAPCYVSEMAHPKWRGTLTGLYNCTWYIGSIIASWTVYGCSYIGTLDAWRIPIWCQMVTSGLVCLGVFWLPESPRWLVAQDRHEDALQVLAVYHGEGRTDHPIVQLQIKEMMNQISSEASDKKWYDYHELWNTHSARRRLICVLGMGIFGQISGNSLSSYYMVTMLESAGIVQEQRVLALNGINPVLSLFGAVLGARMSDVIGRRALLLYTIVFASVCFAIITGTSKMATDDPTQVAAANTTIAFIFIFGIVFSFGWTPLQSMYISECLPTSTRAKGTAIGNFSSAAASTILQYASGPAFEKIGYYFYLVFVFWDLFEAAFIYFLFPETKDRTLEELEEVFSALNPVKKSLEKRSAQTVVNTVCDGKDPCAACASTENDCTYGLEANSRGKSDLILDGVLRLESFLQEMNANLSTTASAHTVSTRATSFSGSSLSEVHMRHQAQSRQRTSSIGQFGVSPTTTTPNELENAVLESWHTSTTESVLQWPHFDAFPSLRQQYIPIFELERSRAPLKVHGQWSQNLQRTPMDDEVDVILKAFSQSFNFWYPTMSLHQLAETNRILLDGSFEEESTPEVCLALLTMALGYASQVTSGLVATPRAPDQQQEDRRAYARSKGDFFFEKALKMLYVAHTGISSTAAQCLFFTAIYYAFLRRPLQAWQFISSAASKCLLLLSYATSIPAGPSPYMQSSDTYAPSPSNIQTEDQERTKRIFWACYILESDYLAELSHVPLSGIARIESSVSLPAATYNTHELPREEELSSLYFLACISMRRLLNRVHQLLYAKDTGAGMDINQFPNVVAELDHQLEEWRDVLPCAFTFEVSELDYVRQRKPLGEMTEHGKFLRQRYLTCRSVIYRPYLMWMLSGQSLNLLDNRAGGFSPTSLPNQDILKHCKSCLDACLLHILNLRGFSQTILVDTWISMLVLLAACQISSLRNLIGPEVLAAGRHLTQLLEGWQKVAGGPSSPSVDQSVHIIKEADKFIREVYGTDG</sequence>
<dbReference type="PANTHER" id="PTHR48022:SF70">
    <property type="entry name" value="MONOSACCHARIDE TRANSPORTER, PUTATIVE (AFU_ORTHOLOGUE AFUA_5G14540)-RELATED"/>
    <property type="match status" value="1"/>
</dbReference>
<feature type="transmembrane region" description="Helical" evidence="8">
    <location>
        <begin position="335"/>
        <end position="355"/>
    </location>
</feature>
<dbReference type="NCBIfam" id="TIGR00879">
    <property type="entry name" value="SP"/>
    <property type="match status" value="1"/>
</dbReference>
<feature type="transmembrane region" description="Helical" evidence="8">
    <location>
        <begin position="119"/>
        <end position="138"/>
    </location>
</feature>
<dbReference type="InterPro" id="IPR005829">
    <property type="entry name" value="Sugar_transporter_CS"/>
</dbReference>
<reference evidence="10" key="1">
    <citation type="submission" date="2023-06" db="EMBL/GenBank/DDBJ databases">
        <title>Genome-scale phylogeny and comparative genomics of the fungal order Sordariales.</title>
        <authorList>
            <consortium name="Lawrence Berkeley National Laboratory"/>
            <person name="Hensen N."/>
            <person name="Bonometti L."/>
            <person name="Westerberg I."/>
            <person name="Brannstrom I.O."/>
            <person name="Guillou S."/>
            <person name="Cros-Aarteil S."/>
            <person name="Calhoun S."/>
            <person name="Haridas S."/>
            <person name="Kuo A."/>
            <person name="Mondo S."/>
            <person name="Pangilinan J."/>
            <person name="Riley R."/>
            <person name="Labutti K."/>
            <person name="Andreopoulos B."/>
            <person name="Lipzen A."/>
            <person name="Chen C."/>
            <person name="Yanf M."/>
            <person name="Daum C."/>
            <person name="Ng V."/>
            <person name="Clum A."/>
            <person name="Steindorff A."/>
            <person name="Ohm R."/>
            <person name="Martin F."/>
            <person name="Silar P."/>
            <person name="Natvig D."/>
            <person name="Lalanne C."/>
            <person name="Gautier V."/>
            <person name="Ament-Velasquez S.L."/>
            <person name="Kruys A."/>
            <person name="Hutchinson M.I."/>
            <person name="Powell A.J."/>
            <person name="Barry K."/>
            <person name="Miller A.N."/>
            <person name="Grigoriev I.V."/>
            <person name="Debuchy R."/>
            <person name="Gladieux P."/>
            <person name="Thoren M.H."/>
            <person name="Johannesson H."/>
        </authorList>
    </citation>
    <scope>NUCLEOTIDE SEQUENCE</scope>
    <source>
        <strain evidence="10">CBS 307.81</strain>
    </source>
</reference>
<evidence type="ECO:0000256" key="4">
    <source>
        <dbReference type="ARBA" id="ARBA00022692"/>
    </source>
</evidence>
<dbReference type="GO" id="GO:0006351">
    <property type="term" value="P:DNA-templated transcription"/>
    <property type="evidence" value="ECO:0007669"/>
    <property type="project" value="InterPro"/>
</dbReference>
<evidence type="ECO:0000256" key="8">
    <source>
        <dbReference type="SAM" id="Phobius"/>
    </source>
</evidence>
<dbReference type="InterPro" id="IPR003663">
    <property type="entry name" value="Sugar/inositol_transpt"/>
</dbReference>
<dbReference type="Pfam" id="PF00083">
    <property type="entry name" value="Sugar_tr"/>
    <property type="match status" value="1"/>
</dbReference>
<dbReference type="SUPFAM" id="SSF103473">
    <property type="entry name" value="MFS general substrate transporter"/>
    <property type="match status" value="1"/>
</dbReference>
<evidence type="ECO:0000256" key="7">
    <source>
        <dbReference type="ARBA" id="ARBA00023242"/>
    </source>
</evidence>
<evidence type="ECO:0000259" key="9">
    <source>
        <dbReference type="PROSITE" id="PS50850"/>
    </source>
</evidence>
<dbReference type="InterPro" id="IPR020846">
    <property type="entry name" value="MFS_dom"/>
</dbReference>
<gene>
    <name evidence="10" type="ORF">QBC41DRAFT_354535</name>
</gene>
<name>A0AA39ZH68_9PEZI</name>
<feature type="domain" description="Major facilitator superfamily (MFS) profile" evidence="9">
    <location>
        <begin position="50"/>
        <end position="490"/>
    </location>
</feature>
<feature type="transmembrane region" description="Helical" evidence="8">
    <location>
        <begin position="300"/>
        <end position="323"/>
    </location>
</feature>
<dbReference type="GO" id="GO:0016020">
    <property type="term" value="C:membrane"/>
    <property type="evidence" value="ECO:0007669"/>
    <property type="project" value="UniProtKB-SubCell"/>
</dbReference>
<dbReference type="Gene3D" id="1.20.1250.20">
    <property type="entry name" value="MFS general substrate transporter like domains"/>
    <property type="match status" value="1"/>
</dbReference>
<dbReference type="FunFam" id="1.20.1250.20:FF:000217">
    <property type="entry name" value="MFS lactose permease, putative"/>
    <property type="match status" value="1"/>
</dbReference>
<evidence type="ECO:0000313" key="11">
    <source>
        <dbReference type="Proteomes" id="UP001174997"/>
    </source>
</evidence>
<comment type="similarity">
    <text evidence="2">Belongs to the major facilitator superfamily. Sugar transporter (TC 2.A.1.1) family.</text>
</comment>
<dbReference type="GO" id="GO:0005351">
    <property type="term" value="F:carbohydrate:proton symporter activity"/>
    <property type="evidence" value="ECO:0007669"/>
    <property type="project" value="TreeGrafter"/>
</dbReference>
<evidence type="ECO:0000256" key="5">
    <source>
        <dbReference type="ARBA" id="ARBA00022989"/>
    </source>
</evidence>
<dbReference type="InterPro" id="IPR050360">
    <property type="entry name" value="MFS_Sugar_Transporters"/>
</dbReference>
<feature type="transmembrane region" description="Helical" evidence="8">
    <location>
        <begin position="186"/>
        <end position="205"/>
    </location>
</feature>
<organism evidence="10 11">
    <name type="scientific">Cercophora samala</name>
    <dbReference type="NCBI Taxonomy" id="330535"/>
    <lineage>
        <taxon>Eukaryota</taxon>
        <taxon>Fungi</taxon>
        <taxon>Dikarya</taxon>
        <taxon>Ascomycota</taxon>
        <taxon>Pezizomycotina</taxon>
        <taxon>Sordariomycetes</taxon>
        <taxon>Sordariomycetidae</taxon>
        <taxon>Sordariales</taxon>
        <taxon>Lasiosphaeriaceae</taxon>
        <taxon>Cercophora</taxon>
    </lineage>
</organism>
<evidence type="ECO:0000256" key="2">
    <source>
        <dbReference type="ARBA" id="ARBA00010992"/>
    </source>
</evidence>
<evidence type="ECO:0000256" key="3">
    <source>
        <dbReference type="ARBA" id="ARBA00022448"/>
    </source>
</evidence>
<keyword evidence="3" id="KW-0813">Transport</keyword>
<feature type="transmembrane region" description="Helical" evidence="8">
    <location>
        <begin position="367"/>
        <end position="385"/>
    </location>
</feature>
<dbReference type="Proteomes" id="UP001174997">
    <property type="component" value="Unassembled WGS sequence"/>
</dbReference>
<dbReference type="EMBL" id="JAULSY010000025">
    <property type="protein sequence ID" value="KAK0670974.1"/>
    <property type="molecule type" value="Genomic_DNA"/>
</dbReference>
<keyword evidence="5 8" id="KW-1133">Transmembrane helix</keyword>
<feature type="transmembrane region" description="Helical" evidence="8">
    <location>
        <begin position="397"/>
        <end position="418"/>
    </location>
</feature>
<feature type="transmembrane region" description="Helical" evidence="8">
    <location>
        <begin position="463"/>
        <end position="486"/>
    </location>
</feature>
<keyword evidence="7" id="KW-0539">Nucleus</keyword>
<dbReference type="PRINTS" id="PR00171">
    <property type="entry name" value="SUGRTRNSPORT"/>
</dbReference>
<keyword evidence="11" id="KW-1185">Reference proteome</keyword>
<feature type="transmembrane region" description="Helical" evidence="8">
    <location>
        <begin position="83"/>
        <end position="107"/>
    </location>
</feature>
<dbReference type="PANTHER" id="PTHR48022">
    <property type="entry name" value="PLASTIDIC GLUCOSE TRANSPORTER 4"/>
    <property type="match status" value="1"/>
</dbReference>
<comment type="subcellular location">
    <subcellularLocation>
        <location evidence="1">Membrane</location>
        <topology evidence="1">Multi-pass membrane protein</topology>
    </subcellularLocation>
</comment>
<evidence type="ECO:0000256" key="6">
    <source>
        <dbReference type="ARBA" id="ARBA00023136"/>
    </source>
</evidence>
<feature type="transmembrane region" description="Helical" evidence="8">
    <location>
        <begin position="144"/>
        <end position="166"/>
    </location>
</feature>
<feature type="transmembrane region" description="Helical" evidence="8">
    <location>
        <begin position="211"/>
        <end position="230"/>
    </location>
</feature>
<dbReference type="PROSITE" id="PS50850">
    <property type="entry name" value="MFS"/>
    <property type="match status" value="1"/>
</dbReference>
<dbReference type="InterPro" id="IPR036259">
    <property type="entry name" value="MFS_trans_sf"/>
</dbReference>
<accession>A0AA39ZH68</accession>
<dbReference type="PROSITE" id="PS00216">
    <property type="entry name" value="SUGAR_TRANSPORT_1"/>
    <property type="match status" value="1"/>
</dbReference>
<feature type="transmembrane region" description="Helical" evidence="8">
    <location>
        <begin position="45"/>
        <end position="63"/>
    </location>
</feature>
<evidence type="ECO:0000256" key="1">
    <source>
        <dbReference type="ARBA" id="ARBA00004141"/>
    </source>
</evidence>
<dbReference type="Pfam" id="PF04082">
    <property type="entry name" value="Fungal_trans"/>
    <property type="match status" value="1"/>
</dbReference>
<protein>
    <submittedName>
        <fullName evidence="10">C6 zinc finger domain-containing protein</fullName>
    </submittedName>
</protein>
<dbReference type="InterPro" id="IPR005828">
    <property type="entry name" value="MFS_sugar_transport-like"/>
</dbReference>
<keyword evidence="4 8" id="KW-0812">Transmembrane</keyword>
<comment type="caution">
    <text evidence="10">The sequence shown here is derived from an EMBL/GenBank/DDBJ whole genome shotgun (WGS) entry which is preliminary data.</text>
</comment>
<evidence type="ECO:0000313" key="10">
    <source>
        <dbReference type="EMBL" id="KAK0670974.1"/>
    </source>
</evidence>
<proteinExistence type="inferred from homology"/>
<keyword evidence="6 8" id="KW-0472">Membrane</keyword>
<dbReference type="CDD" id="cd12148">
    <property type="entry name" value="fungal_TF_MHR"/>
    <property type="match status" value="1"/>
</dbReference>
<dbReference type="InterPro" id="IPR007219">
    <property type="entry name" value="XnlR_reg_dom"/>
</dbReference>
<dbReference type="AlphaFoldDB" id="A0AA39ZH68"/>
<dbReference type="GO" id="GO:0003677">
    <property type="term" value="F:DNA binding"/>
    <property type="evidence" value="ECO:0007669"/>
    <property type="project" value="InterPro"/>
</dbReference>